<gene>
    <name evidence="2" type="ORF">XM53_21315</name>
</gene>
<dbReference type="STRING" id="1641875.XM53_21315"/>
<name>A0A0T5NP12_9RHOB</name>
<evidence type="ECO:0008006" key="4">
    <source>
        <dbReference type="Google" id="ProtNLM"/>
    </source>
</evidence>
<dbReference type="RefSeq" id="WP_057796819.1">
    <property type="nucleotide sequence ID" value="NZ_LAXJ01000034.1"/>
</dbReference>
<dbReference type="PATRIC" id="fig|1641875.4.peg.3340"/>
<feature type="signal peptide" evidence="1">
    <location>
        <begin position="1"/>
        <end position="30"/>
    </location>
</feature>
<evidence type="ECO:0000313" key="2">
    <source>
        <dbReference type="EMBL" id="KRS10374.1"/>
    </source>
</evidence>
<dbReference type="InterPro" id="IPR018666">
    <property type="entry name" value="DUF2125"/>
</dbReference>
<sequence length="517" mass="55414">MPTASGCGEPVRVWQVLAAAALCAPQAALADLTVEEAWGVWTAQFEALGLDWEADAVPEGDALAVGPIFLSMQVPGLPLEMNLQLPGPRFVSDAGEIVVHLPTAETMPFSISATEDAASAFTSAGAFAWRMTDVSVRMRETDAGIETGWSGDSFEIEMTEYGLLGKPFPAGYRYLQSGFDITQTSRIGDGWLDFTRRGVAGQVVIDYGFGDETTAQGLGGTLSRDEVETLTELRLPRGGPALDRLPELAEAGMMLRHEAAAKTGFDEDYEWSAGEQIASSETRWSNITGIFTLTGDGLHVVSGSDTAAMQITDEVLGISVDVEAARILLDLAMPVLRAVEPQQYALRVELDGLTLSEETWTAFFMTEELPRQTADLKVDLGGTAILLETLFDLAALGQSFNGPLPVSIETLDLRALEARFWDAELTGKGAVRFDHVAPRTVDGVPATEGDATFELTGAQALLDRLTEAGVLTTDDAMSARMMMGMFTTPVEGDGDAVRAEVEIMPDGQVTVNGQRMR</sequence>
<evidence type="ECO:0000313" key="3">
    <source>
        <dbReference type="Proteomes" id="UP000051295"/>
    </source>
</evidence>
<keyword evidence="3" id="KW-1185">Reference proteome</keyword>
<proteinExistence type="predicted"/>
<keyword evidence="1" id="KW-0732">Signal</keyword>
<protein>
    <recommendedName>
        <fullName evidence="4">DUF2125 domain-containing protein</fullName>
    </recommendedName>
</protein>
<dbReference type="AlphaFoldDB" id="A0A0T5NP12"/>
<evidence type="ECO:0000256" key="1">
    <source>
        <dbReference type="SAM" id="SignalP"/>
    </source>
</evidence>
<accession>A0A0T5NP12</accession>
<organism evidence="2 3">
    <name type="scientific">Roseovarius atlanticus</name>
    <dbReference type="NCBI Taxonomy" id="1641875"/>
    <lineage>
        <taxon>Bacteria</taxon>
        <taxon>Pseudomonadati</taxon>
        <taxon>Pseudomonadota</taxon>
        <taxon>Alphaproteobacteria</taxon>
        <taxon>Rhodobacterales</taxon>
        <taxon>Roseobacteraceae</taxon>
        <taxon>Roseovarius</taxon>
    </lineage>
</organism>
<reference evidence="2 3" key="1">
    <citation type="submission" date="2015-04" db="EMBL/GenBank/DDBJ databases">
        <title>The draft genome sequence of Roseovarius sp.R12b.</title>
        <authorList>
            <person name="Li G."/>
            <person name="Lai Q."/>
            <person name="Shao Z."/>
            <person name="Yan P."/>
        </authorList>
    </citation>
    <scope>NUCLEOTIDE SEQUENCE [LARGE SCALE GENOMIC DNA]</scope>
    <source>
        <strain evidence="2 3">R12B</strain>
    </source>
</reference>
<dbReference type="Pfam" id="PF09898">
    <property type="entry name" value="DUF2125"/>
    <property type="match status" value="1"/>
</dbReference>
<dbReference type="Proteomes" id="UP000051295">
    <property type="component" value="Unassembled WGS sequence"/>
</dbReference>
<feature type="chain" id="PRO_5006663756" description="DUF2125 domain-containing protein" evidence="1">
    <location>
        <begin position="31"/>
        <end position="517"/>
    </location>
</feature>
<comment type="caution">
    <text evidence="2">The sequence shown here is derived from an EMBL/GenBank/DDBJ whole genome shotgun (WGS) entry which is preliminary data.</text>
</comment>
<dbReference type="EMBL" id="LAXJ01000034">
    <property type="protein sequence ID" value="KRS10374.1"/>
    <property type="molecule type" value="Genomic_DNA"/>
</dbReference>